<accession>A0A248VYE3</accession>
<keyword evidence="2" id="KW-1185">Reference proteome</keyword>
<dbReference type="KEGG" id="parb:CJU94_37685"/>
<name>A0A248VYE3_9BURK</name>
<proteinExistence type="predicted"/>
<sequence length="67" mass="7151">MAATSAVSSASVAFYKGYQRGSDDGKLEAARNSASALTRIMTSGINVRQLDGTDKRYILTPVEAQPR</sequence>
<dbReference type="EMBL" id="CP022992">
    <property type="protein sequence ID" value="ASW03903.1"/>
    <property type="molecule type" value="Genomic_DNA"/>
</dbReference>
<dbReference type="AlphaFoldDB" id="A0A248VYE3"/>
<dbReference type="Proteomes" id="UP000215158">
    <property type="component" value="Plasmid pBN2"/>
</dbReference>
<keyword evidence="1" id="KW-0614">Plasmid</keyword>
<evidence type="ECO:0000313" key="2">
    <source>
        <dbReference type="Proteomes" id="UP000215158"/>
    </source>
</evidence>
<gene>
    <name evidence="1" type="ORF">CJU94_37685</name>
</gene>
<geneLocation type="plasmid" evidence="1 2">
    <name>pBN2</name>
</geneLocation>
<evidence type="ECO:0000313" key="1">
    <source>
        <dbReference type="EMBL" id="ASW03903.1"/>
    </source>
</evidence>
<protein>
    <submittedName>
        <fullName evidence="1">Uncharacterized protein</fullName>
    </submittedName>
</protein>
<reference evidence="1 2" key="1">
    <citation type="submission" date="2017-08" db="EMBL/GenBank/DDBJ databases">
        <title>Identification and genetic characteristics of simultaneous BTEX- and naphthalene-degrading Paraburkholderia sp. BN5 isolated from petroleum-contaminated soil.</title>
        <authorList>
            <person name="Lee Y."/>
            <person name="Jeon C.O."/>
        </authorList>
    </citation>
    <scope>NUCLEOTIDE SEQUENCE [LARGE SCALE GENOMIC DNA]</scope>
    <source>
        <strain evidence="1 2">BN5</strain>
        <plasmid evidence="1 2">pBN2</plasmid>
    </source>
</reference>
<organism evidence="1 2">
    <name type="scientific">Paraburkholderia aromaticivorans</name>
    <dbReference type="NCBI Taxonomy" id="2026199"/>
    <lineage>
        <taxon>Bacteria</taxon>
        <taxon>Pseudomonadati</taxon>
        <taxon>Pseudomonadota</taxon>
        <taxon>Betaproteobacteria</taxon>
        <taxon>Burkholderiales</taxon>
        <taxon>Burkholderiaceae</taxon>
        <taxon>Paraburkholderia</taxon>
    </lineage>
</organism>